<name>A0AA96R123_9CAUD</name>
<accession>A0AA96R123</accession>
<organism evidence="1">
    <name type="scientific">Bacillus phage SDFMU_Pbc</name>
    <dbReference type="NCBI Taxonomy" id="3076135"/>
    <lineage>
        <taxon>Viruses</taxon>
        <taxon>Duplodnaviria</taxon>
        <taxon>Heunggongvirae</taxon>
        <taxon>Uroviricota</taxon>
        <taxon>Caudoviricetes</taxon>
        <taxon>Herelleviridae</taxon>
        <taxon>Bastillevirinae</taxon>
        <taxon>Agatevirus</taxon>
        <taxon>Agatevirus agate</taxon>
    </lineage>
</organism>
<proteinExistence type="predicted"/>
<dbReference type="InterPro" id="IPR055822">
    <property type="entry name" value="DUF7398"/>
</dbReference>
<dbReference type="EMBL" id="OQ884030">
    <property type="protein sequence ID" value="WNO29790.1"/>
    <property type="molecule type" value="Genomic_DNA"/>
</dbReference>
<evidence type="ECO:0000313" key="1">
    <source>
        <dbReference type="EMBL" id="WNO29790.1"/>
    </source>
</evidence>
<dbReference type="Pfam" id="PF24131">
    <property type="entry name" value="DUF7398"/>
    <property type="match status" value="1"/>
</dbReference>
<protein>
    <submittedName>
        <fullName evidence="1">Uncharacterized protein</fullName>
    </submittedName>
</protein>
<reference evidence="1" key="1">
    <citation type="submission" date="2023-04" db="EMBL/GenBank/DDBJ databases">
        <authorList>
            <person name="Zhang X."/>
        </authorList>
    </citation>
    <scope>NUCLEOTIDE SEQUENCE</scope>
</reference>
<sequence length="170" mass="20210">MLNPKKIGQLFQDIEELVYDEMMYTIIPKAMFFVPGKQTSEGYKANEKYLNELIEDVLLVIETYGQEMLLHYFECKEKNASEDSIIEELKEEYIETMYNQFIRLGITTTTDTSKIFVYRLLLELPSIYLLHTEGIDFDKEYDECMEHYEELEDYVEAFLDGDDEGEDMFE</sequence>